<dbReference type="InterPro" id="IPR003137">
    <property type="entry name" value="PA_domain"/>
</dbReference>
<protein>
    <submittedName>
        <fullName evidence="4">PA domain</fullName>
    </submittedName>
</protein>
<evidence type="ECO:0000313" key="5">
    <source>
        <dbReference type="Proteomes" id="UP001370490"/>
    </source>
</evidence>
<dbReference type="EMBL" id="JBAMMX010000008">
    <property type="protein sequence ID" value="KAK6935289.1"/>
    <property type="molecule type" value="Genomic_DNA"/>
</dbReference>
<evidence type="ECO:0000313" key="4">
    <source>
        <dbReference type="EMBL" id="KAK6935289.1"/>
    </source>
</evidence>
<name>A0AAN8VKC9_9MAGN</name>
<dbReference type="AlphaFoldDB" id="A0AAN8VKC9"/>
<dbReference type="PANTHER" id="PTHR10795">
    <property type="entry name" value="PROPROTEIN CONVERTASE SUBTILISIN/KEXIN"/>
    <property type="match status" value="1"/>
</dbReference>
<comment type="caution">
    <text evidence="4">The sequence shown here is derived from an EMBL/GenBank/DDBJ whole genome shotgun (WGS) entry which is preliminary data.</text>
</comment>
<keyword evidence="2" id="KW-0732">Signal</keyword>
<dbReference type="Pfam" id="PF02225">
    <property type="entry name" value="PA"/>
    <property type="match status" value="2"/>
</dbReference>
<dbReference type="InterPro" id="IPR045051">
    <property type="entry name" value="SBT"/>
</dbReference>
<feature type="domain" description="PA" evidence="3">
    <location>
        <begin position="8"/>
        <end position="82"/>
    </location>
</feature>
<feature type="domain" description="PA" evidence="3">
    <location>
        <begin position="162"/>
        <end position="231"/>
    </location>
</feature>
<dbReference type="Proteomes" id="UP001370490">
    <property type="component" value="Unassembled WGS sequence"/>
</dbReference>
<sequence>MNGNLSSAQCEIDSLDDVDVKGKIVLCEGGYWFDGITKGQVVKDAGGAAMILMNIEDQGYMISPSLHVLPATAISYSAGLKIKGYINSTSSPTATLRDDANLCRAFGHGKIPYASTSRKELVPSNRRDTENQVHMGKKSHLDIRNLLQLRDHTVHASHFRKCQNGSLAGVDVKGKIVMCEGGLGVDELDREKGQVVKDAGGAAMILINLESGGYVTSPILHVLPATSIPYTAERQFKGRNLQPNFKTENSFESGNNKHTEVDLNMLQIIISTASPSPSPEPFFLSSYI</sequence>
<proteinExistence type="inferred from homology"/>
<accession>A0AAN8VKC9</accession>
<gene>
    <name evidence="4" type="ORF">RJ641_035444</name>
</gene>
<reference evidence="4 5" key="1">
    <citation type="submission" date="2023-12" db="EMBL/GenBank/DDBJ databases">
        <title>A high-quality genome assembly for Dillenia turbinata (Dilleniales).</title>
        <authorList>
            <person name="Chanderbali A."/>
        </authorList>
    </citation>
    <scope>NUCLEOTIDE SEQUENCE [LARGE SCALE GENOMIC DNA]</scope>
    <source>
        <strain evidence="4">LSX21</strain>
        <tissue evidence="4">Leaf</tissue>
    </source>
</reference>
<comment type="similarity">
    <text evidence="1">Belongs to the peptidase S8 family.</text>
</comment>
<dbReference type="CDD" id="cd02120">
    <property type="entry name" value="PA_subtilisin_like"/>
    <property type="match status" value="2"/>
</dbReference>
<evidence type="ECO:0000256" key="2">
    <source>
        <dbReference type="ARBA" id="ARBA00022729"/>
    </source>
</evidence>
<organism evidence="4 5">
    <name type="scientific">Dillenia turbinata</name>
    <dbReference type="NCBI Taxonomy" id="194707"/>
    <lineage>
        <taxon>Eukaryota</taxon>
        <taxon>Viridiplantae</taxon>
        <taxon>Streptophyta</taxon>
        <taxon>Embryophyta</taxon>
        <taxon>Tracheophyta</taxon>
        <taxon>Spermatophyta</taxon>
        <taxon>Magnoliopsida</taxon>
        <taxon>eudicotyledons</taxon>
        <taxon>Gunneridae</taxon>
        <taxon>Pentapetalae</taxon>
        <taxon>Dilleniales</taxon>
        <taxon>Dilleniaceae</taxon>
        <taxon>Dillenia</taxon>
    </lineage>
</organism>
<evidence type="ECO:0000259" key="3">
    <source>
        <dbReference type="Pfam" id="PF02225"/>
    </source>
</evidence>
<keyword evidence="5" id="KW-1185">Reference proteome</keyword>
<evidence type="ECO:0000256" key="1">
    <source>
        <dbReference type="ARBA" id="ARBA00011073"/>
    </source>
</evidence>
<dbReference type="Gene3D" id="3.50.30.30">
    <property type="match status" value="2"/>
</dbReference>